<gene>
    <name evidence="2" type="ORF">EFA69_11805</name>
</gene>
<evidence type="ECO:0000313" key="3">
    <source>
        <dbReference type="Proteomes" id="UP000271010"/>
    </source>
</evidence>
<dbReference type="Proteomes" id="UP000271010">
    <property type="component" value="Unassembled WGS sequence"/>
</dbReference>
<accession>A0A3M9MXC3</accession>
<feature type="region of interest" description="Disordered" evidence="1">
    <location>
        <begin position="1"/>
        <end position="91"/>
    </location>
</feature>
<proteinExistence type="predicted"/>
<dbReference type="AlphaFoldDB" id="A0A3M9MXC3"/>
<feature type="compositionally biased region" description="Polar residues" evidence="1">
    <location>
        <begin position="43"/>
        <end position="91"/>
    </location>
</feature>
<evidence type="ECO:0000313" key="2">
    <source>
        <dbReference type="EMBL" id="RNI30176.1"/>
    </source>
</evidence>
<keyword evidence="3" id="KW-1185">Reference proteome</keyword>
<sequence length="91" mass="9008">MISGAACSTYTASTDPDDLGTGYALSGDKAGTGHTSSHEVAEANNNATFDNSATGATPDSTKASPQADSTEAKKASTSAPIKVQTSNPNGQ</sequence>
<organism evidence="2 3">
    <name type="scientific">Rufibacter immobilis</name>
    <dbReference type="NCBI Taxonomy" id="1348778"/>
    <lineage>
        <taxon>Bacteria</taxon>
        <taxon>Pseudomonadati</taxon>
        <taxon>Bacteroidota</taxon>
        <taxon>Cytophagia</taxon>
        <taxon>Cytophagales</taxon>
        <taxon>Hymenobacteraceae</taxon>
        <taxon>Rufibacter</taxon>
    </lineage>
</organism>
<name>A0A3M9MXC3_9BACT</name>
<dbReference type="EMBL" id="RJJE01000009">
    <property type="protein sequence ID" value="RNI30176.1"/>
    <property type="molecule type" value="Genomic_DNA"/>
</dbReference>
<evidence type="ECO:0000256" key="1">
    <source>
        <dbReference type="SAM" id="MobiDB-lite"/>
    </source>
</evidence>
<feature type="compositionally biased region" description="Polar residues" evidence="1">
    <location>
        <begin position="1"/>
        <end position="14"/>
    </location>
</feature>
<comment type="caution">
    <text evidence="2">The sequence shown here is derived from an EMBL/GenBank/DDBJ whole genome shotgun (WGS) entry which is preliminary data.</text>
</comment>
<reference evidence="2 3" key="1">
    <citation type="submission" date="2018-11" db="EMBL/GenBank/DDBJ databases">
        <title>Rufibacter latericius sp. nov., isolated from water in Baiyang Lake.</title>
        <authorList>
            <person name="Yang Y."/>
        </authorList>
    </citation>
    <scope>NUCLEOTIDE SEQUENCE [LARGE SCALE GENOMIC DNA]</scope>
    <source>
        <strain evidence="2 3">MCC P1</strain>
    </source>
</reference>
<protein>
    <submittedName>
        <fullName evidence="2">Uncharacterized protein</fullName>
    </submittedName>
</protein>